<protein>
    <recommendedName>
        <fullName evidence="1">DUF2249 domain-containing protein</fullName>
    </recommendedName>
</protein>
<dbReference type="STRING" id="1823756.A4H34_04065"/>
<gene>
    <name evidence="2" type="ORF">A4H34_04065</name>
</gene>
<name>A0A179B756_9ACTO</name>
<dbReference type="Proteomes" id="UP000078368">
    <property type="component" value="Unassembled WGS sequence"/>
</dbReference>
<organism evidence="2 3">
    <name type="scientific">Peptidiphaga gingivicola</name>
    <dbReference type="NCBI Taxonomy" id="2741497"/>
    <lineage>
        <taxon>Bacteria</taxon>
        <taxon>Bacillati</taxon>
        <taxon>Actinomycetota</taxon>
        <taxon>Actinomycetes</taxon>
        <taxon>Actinomycetales</taxon>
        <taxon>Actinomycetaceae</taxon>
        <taxon>Peptidiphaga</taxon>
    </lineage>
</organism>
<evidence type="ECO:0000313" key="3">
    <source>
        <dbReference type="Proteomes" id="UP000078368"/>
    </source>
</evidence>
<comment type="caution">
    <text evidence="2">The sequence shown here is derived from an EMBL/GenBank/DDBJ whole genome shotgun (WGS) entry which is preliminary data.</text>
</comment>
<dbReference type="OrthoDB" id="8451629at2"/>
<evidence type="ECO:0000259" key="1">
    <source>
        <dbReference type="Pfam" id="PF10006"/>
    </source>
</evidence>
<dbReference type="InterPro" id="IPR018720">
    <property type="entry name" value="DUF2249"/>
</dbReference>
<dbReference type="AlphaFoldDB" id="A0A179B756"/>
<dbReference type="Pfam" id="PF10006">
    <property type="entry name" value="DUF2249"/>
    <property type="match status" value="1"/>
</dbReference>
<evidence type="ECO:0000313" key="2">
    <source>
        <dbReference type="EMBL" id="OAP87083.1"/>
    </source>
</evidence>
<proteinExistence type="predicted"/>
<sequence>MLDVHAIPHFVRHAAILGALASLNPGFALTIKAGHLPAPLLAQVEQLPGSFAYEVLVNGPEFWLVKITRESL</sequence>
<reference evidence="2 3" key="1">
    <citation type="submission" date="2016-04" db="EMBL/GenBank/DDBJ databases">
        <title>Peptidophaga gingivicola gen. nov., sp. nov., isolated from human subgingival plaque.</title>
        <authorList>
            <person name="Beall C.J."/>
            <person name="Mokrzan E.M."/>
            <person name="Griffen A.L."/>
            <person name="Leys E.J."/>
        </authorList>
    </citation>
    <scope>NUCLEOTIDE SEQUENCE [LARGE SCALE GENOMIC DNA]</scope>
    <source>
        <strain evidence="2 3">BA112</strain>
    </source>
</reference>
<accession>A0A179B756</accession>
<feature type="domain" description="DUF2249" evidence="1">
    <location>
        <begin position="2"/>
        <end position="69"/>
    </location>
</feature>
<dbReference type="EMBL" id="LVZK01000001">
    <property type="protein sequence ID" value="OAP87083.1"/>
    <property type="molecule type" value="Genomic_DNA"/>
</dbReference>
<keyword evidence="3" id="KW-1185">Reference proteome</keyword>